<keyword evidence="2" id="KW-0472">Membrane</keyword>
<dbReference type="Proteomes" id="UP000430692">
    <property type="component" value="Unassembled WGS sequence"/>
</dbReference>
<reference evidence="3 4" key="1">
    <citation type="submission" date="2019-12" db="EMBL/GenBank/DDBJ databases">
        <title>Whole-genome analyses of novel actinobacteria.</title>
        <authorList>
            <person name="Sahin N."/>
            <person name="Saygin H."/>
        </authorList>
    </citation>
    <scope>NUCLEOTIDE SEQUENCE [LARGE SCALE GENOMIC DNA]</scope>
    <source>
        <strain evidence="3 4">KC615</strain>
    </source>
</reference>
<dbReference type="AlphaFoldDB" id="A0A6I4VSR3"/>
<evidence type="ECO:0000256" key="1">
    <source>
        <dbReference type="SAM" id="MobiDB-lite"/>
    </source>
</evidence>
<gene>
    <name evidence="3" type="ORF">GSM42_07100</name>
</gene>
<organism evidence="3 4">
    <name type="scientific">Shimazuella alba</name>
    <dbReference type="NCBI Taxonomy" id="2690964"/>
    <lineage>
        <taxon>Bacteria</taxon>
        <taxon>Bacillati</taxon>
        <taxon>Bacillota</taxon>
        <taxon>Bacilli</taxon>
        <taxon>Bacillales</taxon>
        <taxon>Thermoactinomycetaceae</taxon>
        <taxon>Shimazuella</taxon>
    </lineage>
</organism>
<proteinExistence type="predicted"/>
<keyword evidence="4" id="KW-1185">Reference proteome</keyword>
<evidence type="ECO:0000256" key="2">
    <source>
        <dbReference type="SAM" id="Phobius"/>
    </source>
</evidence>
<name>A0A6I4VSR3_9BACL</name>
<keyword evidence="2" id="KW-1133">Transmembrane helix</keyword>
<evidence type="ECO:0000313" key="4">
    <source>
        <dbReference type="Proteomes" id="UP000430692"/>
    </source>
</evidence>
<feature type="region of interest" description="Disordered" evidence="1">
    <location>
        <begin position="50"/>
        <end position="133"/>
    </location>
</feature>
<dbReference type="RefSeq" id="WP_160800861.1">
    <property type="nucleotide sequence ID" value="NZ_WUUL01000004.1"/>
</dbReference>
<protein>
    <submittedName>
        <fullName evidence="3">Uncharacterized protein</fullName>
    </submittedName>
</protein>
<dbReference type="EMBL" id="WUUL01000004">
    <property type="protein sequence ID" value="MXQ53498.1"/>
    <property type="molecule type" value="Genomic_DNA"/>
</dbReference>
<sequence length="267" mass="29156">MNTQKLPVIGKHRTTPGFSKRGKLLSGLATLVVLGLFIGWVLATSGNEHKPVSLSNQHPATNSPSAKPSKSASPTPTPTPTRTQGGSSKAPAESTKTTQPKETAQPKKTTASVPSTKSNTTTPSGPVNKNHKAKEAVKKIISQNMRWSVYEGYFQFPYETPSEQNMADLLRRVERDGAQRAGFDLAGLYAGSNKSVIMDRLNNVTGANKKIAEADIRYINKIETIAPQWQDALMISDPGKKKDEQERVLRLYNDAAVAFLNDRLRNN</sequence>
<comment type="caution">
    <text evidence="3">The sequence shown here is derived from an EMBL/GenBank/DDBJ whole genome shotgun (WGS) entry which is preliminary data.</text>
</comment>
<evidence type="ECO:0000313" key="3">
    <source>
        <dbReference type="EMBL" id="MXQ53498.1"/>
    </source>
</evidence>
<keyword evidence="2" id="KW-0812">Transmembrane</keyword>
<feature type="region of interest" description="Disordered" evidence="1">
    <location>
        <begin position="1"/>
        <end position="20"/>
    </location>
</feature>
<accession>A0A6I4VSR3</accession>
<feature type="compositionally biased region" description="Polar residues" evidence="1">
    <location>
        <begin position="94"/>
        <end position="127"/>
    </location>
</feature>
<feature type="transmembrane region" description="Helical" evidence="2">
    <location>
        <begin position="24"/>
        <end position="43"/>
    </location>
</feature>
<feature type="compositionally biased region" description="Low complexity" evidence="1">
    <location>
        <begin position="59"/>
        <end position="74"/>
    </location>
</feature>